<dbReference type="RefSeq" id="WP_349230880.1">
    <property type="nucleotide sequence ID" value="NZ_JBBMFK010000003.1"/>
</dbReference>
<sequence>MPDLSRLGELYSGWATPEVRQALDSVQDMSKKMVNSIERNIAPPEHTRGNPVKRPER</sequence>
<feature type="compositionally biased region" description="Basic and acidic residues" evidence="1">
    <location>
        <begin position="45"/>
        <end position="57"/>
    </location>
</feature>
<proteinExistence type="predicted"/>
<dbReference type="Proteomes" id="UP001464378">
    <property type="component" value="Unassembled WGS sequence"/>
</dbReference>
<organism evidence="2 3">
    <name type="scientific">Pseudoflavonifractor intestinihominis</name>
    <dbReference type="NCBI Taxonomy" id="3133171"/>
    <lineage>
        <taxon>Bacteria</taxon>
        <taxon>Bacillati</taxon>
        <taxon>Bacillota</taxon>
        <taxon>Clostridia</taxon>
        <taxon>Eubacteriales</taxon>
        <taxon>Oscillospiraceae</taxon>
        <taxon>Pseudoflavonifractor</taxon>
    </lineage>
</organism>
<gene>
    <name evidence="2" type="ORF">WMO64_02415</name>
</gene>
<comment type="caution">
    <text evidence="2">The sequence shown here is derived from an EMBL/GenBank/DDBJ whole genome shotgun (WGS) entry which is preliminary data.</text>
</comment>
<name>A0ABV1E8E4_9FIRM</name>
<evidence type="ECO:0000313" key="2">
    <source>
        <dbReference type="EMBL" id="MEQ2442318.1"/>
    </source>
</evidence>
<evidence type="ECO:0000313" key="3">
    <source>
        <dbReference type="Proteomes" id="UP001464378"/>
    </source>
</evidence>
<reference evidence="2 3" key="1">
    <citation type="submission" date="2024-03" db="EMBL/GenBank/DDBJ databases">
        <title>Human intestinal bacterial collection.</title>
        <authorList>
            <person name="Pauvert C."/>
            <person name="Hitch T.C.A."/>
            <person name="Clavel T."/>
        </authorList>
    </citation>
    <scope>NUCLEOTIDE SEQUENCE [LARGE SCALE GENOMIC DNA]</scope>
    <source>
        <strain evidence="2 3">CLA-AP-H29</strain>
    </source>
</reference>
<accession>A0ABV1E8E4</accession>
<feature type="region of interest" description="Disordered" evidence="1">
    <location>
        <begin position="35"/>
        <end position="57"/>
    </location>
</feature>
<evidence type="ECO:0000256" key="1">
    <source>
        <dbReference type="SAM" id="MobiDB-lite"/>
    </source>
</evidence>
<dbReference type="EMBL" id="JBBMFK010000003">
    <property type="protein sequence ID" value="MEQ2442318.1"/>
    <property type="molecule type" value="Genomic_DNA"/>
</dbReference>
<keyword evidence="3" id="KW-1185">Reference proteome</keyword>
<protein>
    <submittedName>
        <fullName evidence="2">Uncharacterized protein</fullName>
    </submittedName>
</protein>